<feature type="chain" id="PRO_5005535617" description="DUF753 domain-containing protein" evidence="1">
    <location>
        <begin position="32"/>
        <end position="486"/>
    </location>
</feature>
<gene>
    <name evidence="3" type="ORF">FF38_07566</name>
</gene>
<keyword evidence="1" id="KW-0732">Signal</keyword>
<dbReference type="OrthoDB" id="7901576at2759"/>
<dbReference type="InterPro" id="IPR008472">
    <property type="entry name" value="DUF753"/>
</dbReference>
<feature type="domain" description="DUF753" evidence="2">
    <location>
        <begin position="33"/>
        <end position="101"/>
    </location>
</feature>
<dbReference type="Pfam" id="PF05444">
    <property type="entry name" value="DUF753"/>
    <property type="match status" value="4"/>
</dbReference>
<accession>A0A0L0C1R3</accession>
<organism evidence="3 4">
    <name type="scientific">Lucilia cuprina</name>
    <name type="common">Green bottle fly</name>
    <name type="synonym">Australian sheep blowfly</name>
    <dbReference type="NCBI Taxonomy" id="7375"/>
    <lineage>
        <taxon>Eukaryota</taxon>
        <taxon>Metazoa</taxon>
        <taxon>Ecdysozoa</taxon>
        <taxon>Arthropoda</taxon>
        <taxon>Hexapoda</taxon>
        <taxon>Insecta</taxon>
        <taxon>Pterygota</taxon>
        <taxon>Neoptera</taxon>
        <taxon>Endopterygota</taxon>
        <taxon>Diptera</taxon>
        <taxon>Brachycera</taxon>
        <taxon>Muscomorpha</taxon>
        <taxon>Oestroidea</taxon>
        <taxon>Calliphoridae</taxon>
        <taxon>Luciliinae</taxon>
        <taxon>Lucilia</taxon>
    </lineage>
</organism>
<name>A0A0L0C1R3_LUCCU</name>
<dbReference type="AlphaFoldDB" id="A0A0L0C1R3"/>
<evidence type="ECO:0000259" key="2">
    <source>
        <dbReference type="Pfam" id="PF05444"/>
    </source>
</evidence>
<evidence type="ECO:0000256" key="1">
    <source>
        <dbReference type="SAM" id="SignalP"/>
    </source>
</evidence>
<proteinExistence type="predicted"/>
<protein>
    <recommendedName>
        <fullName evidence="2">DUF753 domain-containing protein</fullName>
    </recommendedName>
</protein>
<dbReference type="EMBL" id="JRES01001119">
    <property type="protein sequence ID" value="KNC25354.1"/>
    <property type="molecule type" value="Genomic_DNA"/>
</dbReference>
<comment type="caution">
    <text evidence="3">The sequence shown here is derived from an EMBL/GenBank/DDBJ whole genome shotgun (WGS) entry which is preliminary data.</text>
</comment>
<keyword evidence="4" id="KW-1185">Reference proteome</keyword>
<dbReference type="PANTHER" id="PTHR21721">
    <property type="entry name" value="GH09876P-RELATED"/>
    <property type="match status" value="1"/>
</dbReference>
<dbReference type="OMA" id="CYSCEQD"/>
<feature type="signal peptide" evidence="1">
    <location>
        <begin position="1"/>
        <end position="31"/>
    </location>
</feature>
<evidence type="ECO:0000313" key="3">
    <source>
        <dbReference type="EMBL" id="KNC25354.1"/>
    </source>
</evidence>
<feature type="domain" description="DUF753" evidence="2">
    <location>
        <begin position="277"/>
        <end position="350"/>
    </location>
</feature>
<feature type="domain" description="DUF753" evidence="2">
    <location>
        <begin position="356"/>
        <end position="429"/>
    </location>
</feature>
<sequence>MMAISCNSAKIKSKGLVILLVFITVIWTTSALECYSCDSTEDAECATKPGQQIAVEECASETDECVQVVVAGITRRGCLSRLFPSRYCPEPCARCKKSLCNRDIFPTDRLRCYQCSGSSCVNVEKKPELILPCPFYKEDDRCFTNVLHASNVIRGCETTMVDANNCPHACFKCNYNGCNKEPGMTEQNCLQCTHSFASPNPSCWRGQDEGSDKCVTKSETYCQNKNLYGHVGKCYTHVNEQTGVVQRGCSSNKPWYPSGSIIECYGEKCNTDCLTISCNVCSSDDDPKCMQGKFLKTERCKENTQSCFTCESGNLVTRGCADEKFYERYRNASIAGQQACYLCRDANGCNHTPVRTCYSCSSIDNRDCSLMTSPLYIARRNCSSYDDLCVSTVITKAQHTYVLRGCSSHLAECTNNDPLCVRCNGSLCNTIPIDLSLNEDVQLPLIWDKNGEGIIDGKSGGIRKVSQELKLYLISIVLFNFLCNLK</sequence>
<reference evidence="3 4" key="1">
    <citation type="journal article" date="2015" name="Nat. Commun.">
        <title>Lucilia cuprina genome unlocks parasitic fly biology to underpin future interventions.</title>
        <authorList>
            <person name="Anstead C.A."/>
            <person name="Korhonen P.K."/>
            <person name="Young N.D."/>
            <person name="Hall R.S."/>
            <person name="Jex A.R."/>
            <person name="Murali S.C."/>
            <person name="Hughes D.S."/>
            <person name="Lee S.F."/>
            <person name="Perry T."/>
            <person name="Stroehlein A.J."/>
            <person name="Ansell B.R."/>
            <person name="Breugelmans B."/>
            <person name="Hofmann A."/>
            <person name="Qu J."/>
            <person name="Dugan S."/>
            <person name="Lee S.L."/>
            <person name="Chao H."/>
            <person name="Dinh H."/>
            <person name="Han Y."/>
            <person name="Doddapaneni H.V."/>
            <person name="Worley K.C."/>
            <person name="Muzny D.M."/>
            <person name="Ioannidis P."/>
            <person name="Waterhouse R.M."/>
            <person name="Zdobnov E.M."/>
            <person name="James P.J."/>
            <person name="Bagnall N.H."/>
            <person name="Kotze A.C."/>
            <person name="Gibbs R.A."/>
            <person name="Richards S."/>
            <person name="Batterham P."/>
            <person name="Gasser R.B."/>
        </authorList>
    </citation>
    <scope>NUCLEOTIDE SEQUENCE [LARGE SCALE GENOMIC DNA]</scope>
    <source>
        <strain evidence="3 4">LS</strain>
        <tissue evidence="3">Full body</tissue>
    </source>
</reference>
<feature type="domain" description="DUF753" evidence="2">
    <location>
        <begin position="111"/>
        <end position="179"/>
    </location>
</feature>
<dbReference type="PANTHER" id="PTHR21721:SF27">
    <property type="entry name" value="GH09876P"/>
    <property type="match status" value="1"/>
</dbReference>
<dbReference type="Proteomes" id="UP000037069">
    <property type="component" value="Unassembled WGS sequence"/>
</dbReference>
<evidence type="ECO:0000313" key="4">
    <source>
        <dbReference type="Proteomes" id="UP000037069"/>
    </source>
</evidence>